<evidence type="ECO:0000313" key="3">
    <source>
        <dbReference type="EMBL" id="UOQ74845.1"/>
    </source>
</evidence>
<dbReference type="KEGG" id="hcu:MUN79_13820"/>
<proteinExistence type="predicted"/>
<feature type="region of interest" description="Disordered" evidence="1">
    <location>
        <begin position="22"/>
        <end position="75"/>
    </location>
</feature>
<evidence type="ECO:0000313" key="4">
    <source>
        <dbReference type="Proteomes" id="UP000831796"/>
    </source>
</evidence>
<evidence type="ECO:0000256" key="1">
    <source>
        <dbReference type="SAM" id="MobiDB-lite"/>
    </source>
</evidence>
<name>A0A8T9QCB1_9BACT</name>
<evidence type="ECO:0000256" key="2">
    <source>
        <dbReference type="SAM" id="SignalP"/>
    </source>
</evidence>
<dbReference type="EMBL" id="CP095046">
    <property type="protein sequence ID" value="UOQ74845.1"/>
    <property type="molecule type" value="Genomic_DNA"/>
</dbReference>
<feature type="compositionally biased region" description="Low complexity" evidence="1">
    <location>
        <begin position="22"/>
        <end position="31"/>
    </location>
</feature>
<dbReference type="AlphaFoldDB" id="A0A8T9QCB1"/>
<dbReference type="Proteomes" id="UP000831796">
    <property type="component" value="Chromosome"/>
</dbReference>
<reference evidence="3" key="1">
    <citation type="submission" date="2022-04" db="EMBL/GenBank/DDBJ databases">
        <title>Hymenobacter sp. isolated from the air.</title>
        <authorList>
            <person name="Won M."/>
            <person name="Lee C.-M."/>
            <person name="Woen H.-Y."/>
            <person name="Kwon S.-W."/>
        </authorList>
    </citation>
    <scope>NUCLEOTIDE SEQUENCE</scope>
    <source>
        <strain evidence="3">5116S-3</strain>
    </source>
</reference>
<gene>
    <name evidence="3" type="ORF">MUN79_13820</name>
</gene>
<organism evidence="3 4">
    <name type="scientific">Hymenobacter cellulosilyticus</name>
    <dbReference type="NCBI Taxonomy" id="2932248"/>
    <lineage>
        <taxon>Bacteria</taxon>
        <taxon>Pseudomonadati</taxon>
        <taxon>Bacteroidota</taxon>
        <taxon>Cytophagia</taxon>
        <taxon>Cytophagales</taxon>
        <taxon>Hymenobacteraceae</taxon>
        <taxon>Hymenobacter</taxon>
    </lineage>
</organism>
<feature type="signal peptide" evidence="2">
    <location>
        <begin position="1"/>
        <end position="20"/>
    </location>
</feature>
<accession>A0A8T9QCB1</accession>
<protein>
    <submittedName>
        <fullName evidence="3">Uncharacterized protein</fullName>
    </submittedName>
</protein>
<keyword evidence="4" id="KW-1185">Reference proteome</keyword>
<dbReference type="RefSeq" id="WP_244678181.1">
    <property type="nucleotide sequence ID" value="NZ_CP095046.1"/>
</dbReference>
<sequence>MLKPFLFVLALASLLTSALAATAQSQPAAPSKSDATKAKTRQGGTVAKSKVAADGEVKHKNKVANGSKLKSKTKPAPAAGKIAAGVVVGGNLMMPDKDLVENALNSTDHTTLVSALRAGGLVETLKGPGR</sequence>
<keyword evidence="2" id="KW-0732">Signal</keyword>
<feature type="chain" id="PRO_5035769322" evidence="2">
    <location>
        <begin position="21"/>
        <end position="130"/>
    </location>
</feature>